<evidence type="ECO:0000256" key="3">
    <source>
        <dbReference type="ARBA" id="ARBA00022989"/>
    </source>
</evidence>
<feature type="signal peptide" evidence="8">
    <location>
        <begin position="1"/>
        <end position="19"/>
    </location>
</feature>
<evidence type="ECO:0000313" key="10">
    <source>
        <dbReference type="Proteomes" id="UP000290287"/>
    </source>
</evidence>
<reference evidence="9 10" key="1">
    <citation type="submission" date="2017-10" db="EMBL/GenBank/DDBJ databases">
        <title>Nyctiphanis sp. nov., isolated from the stomach of the euphausiid Nyctiphanes simplex (Hansen, 1911) in the Gulf of California.</title>
        <authorList>
            <person name="Gomez-Gil B."/>
            <person name="Aguilar-Mendez M."/>
            <person name="Lopez-Cortes A."/>
            <person name="Gomez-Gutierrez J."/>
            <person name="Roque A."/>
            <person name="Lang E."/>
            <person name="Gonzalez-Castillo A."/>
        </authorList>
    </citation>
    <scope>NUCLEOTIDE SEQUENCE [LARGE SCALE GENOMIC DNA]</scope>
    <source>
        <strain evidence="9 10">CAIM 600</strain>
    </source>
</reference>
<keyword evidence="2 7" id="KW-0812">Transmembrane</keyword>
<evidence type="ECO:0000313" key="9">
    <source>
        <dbReference type="EMBL" id="RXJ72922.1"/>
    </source>
</evidence>
<dbReference type="GO" id="GO:0009425">
    <property type="term" value="C:bacterial-type flagellum basal body"/>
    <property type="evidence" value="ECO:0007669"/>
    <property type="project" value="UniProtKB-SubCell"/>
</dbReference>
<accession>A0A4Q0YPM0</accession>
<keyword evidence="4 7" id="KW-0472">Membrane</keyword>
<comment type="caution">
    <text evidence="9">The sequence shown here is derived from an EMBL/GenBank/DDBJ whole genome shotgun (WGS) entry which is preliminary data.</text>
</comment>
<sequence length="129" mass="14003">MVKKLLILFLAAFSLPAMAAPQADLNLGTTLVSLLLVIGLILALSWIVKRLKMPGLPNGQSGMRVISQLAVGQKERVLVVEVNKEQVMIGVTSQQITLLKTLNEPMDVPPPPASFSKHLNQILKKNENA</sequence>
<comment type="similarity">
    <text evidence="6 7">Belongs to the FliO/MopB family.</text>
</comment>
<feature type="transmembrane region" description="Helical" evidence="7">
    <location>
        <begin position="29"/>
        <end position="48"/>
    </location>
</feature>
<protein>
    <recommendedName>
        <fullName evidence="7">Flagellar protein</fullName>
    </recommendedName>
</protein>
<dbReference type="Proteomes" id="UP000290287">
    <property type="component" value="Unassembled WGS sequence"/>
</dbReference>
<dbReference type="GO" id="GO:0005886">
    <property type="term" value="C:plasma membrane"/>
    <property type="evidence" value="ECO:0007669"/>
    <property type="project" value="UniProtKB-SubCell"/>
</dbReference>
<dbReference type="PANTHER" id="PTHR38766">
    <property type="entry name" value="FLAGELLAR PROTEIN FLIO"/>
    <property type="match status" value="1"/>
</dbReference>
<keyword evidence="9" id="KW-0282">Flagellum</keyword>
<evidence type="ECO:0000256" key="4">
    <source>
        <dbReference type="ARBA" id="ARBA00023136"/>
    </source>
</evidence>
<dbReference type="RefSeq" id="WP_129122560.1">
    <property type="nucleotide sequence ID" value="NZ_PEIB01000014.1"/>
</dbReference>
<dbReference type="GO" id="GO:0044781">
    <property type="term" value="P:bacterial-type flagellum organization"/>
    <property type="evidence" value="ECO:0007669"/>
    <property type="project" value="UniProtKB-UniRule"/>
</dbReference>
<keyword evidence="10" id="KW-1185">Reference proteome</keyword>
<evidence type="ECO:0000256" key="6">
    <source>
        <dbReference type="ARBA" id="ARBA00037937"/>
    </source>
</evidence>
<keyword evidence="5 7" id="KW-0975">Bacterial flagellum</keyword>
<proteinExistence type="inferred from homology"/>
<keyword evidence="9" id="KW-0969">Cilium</keyword>
<evidence type="ECO:0000256" key="1">
    <source>
        <dbReference type="ARBA" id="ARBA00022475"/>
    </source>
</evidence>
<feature type="chain" id="PRO_5020356200" description="Flagellar protein" evidence="8">
    <location>
        <begin position="20"/>
        <end position="129"/>
    </location>
</feature>
<dbReference type="OrthoDB" id="9342590at2"/>
<dbReference type="Pfam" id="PF04347">
    <property type="entry name" value="FliO"/>
    <property type="match status" value="1"/>
</dbReference>
<dbReference type="InterPro" id="IPR022781">
    <property type="entry name" value="Flagellar_biosynth_FliO"/>
</dbReference>
<dbReference type="NCBIfam" id="TIGR03500">
    <property type="entry name" value="FliO_TIGR"/>
    <property type="match status" value="1"/>
</dbReference>
<keyword evidence="1 7" id="KW-1003">Cell membrane</keyword>
<keyword evidence="3 7" id="KW-1133">Transmembrane helix</keyword>
<organism evidence="9 10">
    <name type="scientific">Veronia nyctiphanis</name>
    <dbReference type="NCBI Taxonomy" id="1278244"/>
    <lineage>
        <taxon>Bacteria</taxon>
        <taxon>Pseudomonadati</taxon>
        <taxon>Pseudomonadota</taxon>
        <taxon>Gammaproteobacteria</taxon>
        <taxon>Vibrionales</taxon>
        <taxon>Vibrionaceae</taxon>
        <taxon>Veronia</taxon>
    </lineage>
</organism>
<gene>
    <name evidence="9" type="primary">fliO</name>
    <name evidence="9" type="ORF">CS022_12625</name>
</gene>
<keyword evidence="9" id="KW-0966">Cell projection</keyword>
<comment type="subcellular location">
    <subcellularLocation>
        <location evidence="7">Cell membrane</location>
    </subcellularLocation>
    <subcellularLocation>
        <location evidence="7">Bacterial flagellum basal body</location>
    </subcellularLocation>
</comment>
<evidence type="ECO:0000256" key="8">
    <source>
        <dbReference type="SAM" id="SignalP"/>
    </source>
</evidence>
<evidence type="ECO:0000256" key="5">
    <source>
        <dbReference type="ARBA" id="ARBA00023143"/>
    </source>
</evidence>
<evidence type="ECO:0000256" key="2">
    <source>
        <dbReference type="ARBA" id="ARBA00022692"/>
    </source>
</evidence>
<dbReference type="InterPro" id="IPR052205">
    <property type="entry name" value="FliO/MopB"/>
</dbReference>
<dbReference type="AlphaFoldDB" id="A0A4Q0YPM0"/>
<name>A0A4Q0YPM0_9GAMM</name>
<dbReference type="PANTHER" id="PTHR38766:SF1">
    <property type="entry name" value="FLAGELLAR PROTEIN FLIO"/>
    <property type="match status" value="1"/>
</dbReference>
<dbReference type="EMBL" id="PEIB01000014">
    <property type="protein sequence ID" value="RXJ72922.1"/>
    <property type="molecule type" value="Genomic_DNA"/>
</dbReference>
<evidence type="ECO:0000256" key="7">
    <source>
        <dbReference type="RuleBase" id="RU362064"/>
    </source>
</evidence>
<keyword evidence="8" id="KW-0732">Signal</keyword>